<dbReference type="PROSITE" id="PS51742">
    <property type="entry name" value="PPC"/>
    <property type="match status" value="1"/>
</dbReference>
<protein>
    <recommendedName>
        <fullName evidence="5">PPC domain-containing protein</fullName>
    </recommendedName>
</protein>
<keyword evidence="4" id="KW-0539">Nucleus</keyword>
<reference evidence="6 7" key="2">
    <citation type="journal article" date="2017" name="Front. Plant Sci.">
        <title>Gene Classification and Mining of Molecular Markers Useful in Red Clover (Trifolium pratense) Breeding.</title>
        <authorList>
            <person name="Istvanek J."/>
            <person name="Dluhosova J."/>
            <person name="Dluhos P."/>
            <person name="Patkova L."/>
            <person name="Nedelnik J."/>
            <person name="Repkova J."/>
        </authorList>
    </citation>
    <scope>NUCLEOTIDE SEQUENCE [LARGE SCALE GENOMIC DNA]</scope>
    <source>
        <strain evidence="7">cv. Tatra</strain>
        <tissue evidence="6">Young leaves</tissue>
    </source>
</reference>
<dbReference type="AlphaFoldDB" id="A0A2K3JZB4"/>
<gene>
    <name evidence="6" type="ORF">L195_g059665</name>
</gene>
<dbReference type="GO" id="GO:0005634">
    <property type="term" value="C:nucleus"/>
    <property type="evidence" value="ECO:0007669"/>
    <property type="project" value="TreeGrafter"/>
</dbReference>
<evidence type="ECO:0000259" key="5">
    <source>
        <dbReference type="PROSITE" id="PS51742"/>
    </source>
</evidence>
<name>A0A2K3JZB4_TRIPR</name>
<dbReference type="Gene3D" id="3.30.1330.80">
    <property type="entry name" value="Hypothetical protein, similar to alpha- acetolactate decarboxylase, domain 2"/>
    <property type="match status" value="1"/>
</dbReference>
<dbReference type="PANTHER" id="PTHR31100">
    <property type="entry name" value="AT-HOOK MOTIF NUCLEAR-LOCALIZED PROTEIN 15"/>
    <property type="match status" value="1"/>
</dbReference>
<evidence type="ECO:0000313" key="7">
    <source>
        <dbReference type="Proteomes" id="UP000236291"/>
    </source>
</evidence>
<evidence type="ECO:0000256" key="2">
    <source>
        <dbReference type="ARBA" id="ARBA00023125"/>
    </source>
</evidence>
<dbReference type="Proteomes" id="UP000236291">
    <property type="component" value="Unassembled WGS sequence"/>
</dbReference>
<evidence type="ECO:0000256" key="3">
    <source>
        <dbReference type="ARBA" id="ARBA00023163"/>
    </source>
</evidence>
<sequence>MEPITLEIPSGEDIAESIINYARHRQVSLTVLSGFGPISSVTLAPNFPMEGLFQMTSLYGTYINADCDDVPPRFIANPPHSSFSIVFTDNDGKVFGGIVGGEVIAADVVYVN</sequence>
<dbReference type="GO" id="GO:0003700">
    <property type="term" value="F:DNA-binding transcription factor activity"/>
    <property type="evidence" value="ECO:0007669"/>
    <property type="project" value="TreeGrafter"/>
</dbReference>
<comment type="caution">
    <text evidence="6">The sequence shown here is derived from an EMBL/GenBank/DDBJ whole genome shotgun (WGS) entry which is preliminary data.</text>
</comment>
<feature type="non-terminal residue" evidence="6">
    <location>
        <position position="112"/>
    </location>
</feature>
<organism evidence="6 7">
    <name type="scientific">Trifolium pratense</name>
    <name type="common">Red clover</name>
    <dbReference type="NCBI Taxonomy" id="57577"/>
    <lineage>
        <taxon>Eukaryota</taxon>
        <taxon>Viridiplantae</taxon>
        <taxon>Streptophyta</taxon>
        <taxon>Embryophyta</taxon>
        <taxon>Tracheophyta</taxon>
        <taxon>Spermatophyta</taxon>
        <taxon>Magnoliopsida</taxon>
        <taxon>eudicotyledons</taxon>
        <taxon>Gunneridae</taxon>
        <taxon>Pentapetalae</taxon>
        <taxon>rosids</taxon>
        <taxon>fabids</taxon>
        <taxon>Fabales</taxon>
        <taxon>Fabaceae</taxon>
        <taxon>Papilionoideae</taxon>
        <taxon>50 kb inversion clade</taxon>
        <taxon>NPAAA clade</taxon>
        <taxon>Hologalegina</taxon>
        <taxon>IRL clade</taxon>
        <taxon>Trifolieae</taxon>
        <taxon>Trifolium</taxon>
    </lineage>
</organism>
<dbReference type="PANTHER" id="PTHR31100:SF63">
    <property type="entry name" value="AT-HOOK MOTIF NUCLEAR-LOCALIZED PROTEIN"/>
    <property type="match status" value="1"/>
</dbReference>
<dbReference type="CDD" id="cd11378">
    <property type="entry name" value="DUF296"/>
    <property type="match status" value="1"/>
</dbReference>
<keyword evidence="1" id="KW-0805">Transcription regulation</keyword>
<proteinExistence type="predicted"/>
<dbReference type="InterPro" id="IPR005175">
    <property type="entry name" value="PPC_dom"/>
</dbReference>
<keyword evidence="3" id="KW-0804">Transcription</keyword>
<accession>A0A2K3JZB4</accession>
<dbReference type="Pfam" id="PF03479">
    <property type="entry name" value="PCC"/>
    <property type="match status" value="1"/>
</dbReference>
<dbReference type="GO" id="GO:0003680">
    <property type="term" value="F:minor groove of adenine-thymine-rich DNA binding"/>
    <property type="evidence" value="ECO:0007669"/>
    <property type="project" value="InterPro"/>
</dbReference>
<keyword evidence="2" id="KW-0238">DNA-binding</keyword>
<reference evidence="6 7" key="1">
    <citation type="journal article" date="2014" name="Am. J. Bot.">
        <title>Genome assembly and annotation for red clover (Trifolium pratense; Fabaceae).</title>
        <authorList>
            <person name="Istvanek J."/>
            <person name="Jaros M."/>
            <person name="Krenek A."/>
            <person name="Repkova J."/>
        </authorList>
    </citation>
    <scope>NUCLEOTIDE SEQUENCE [LARGE SCALE GENOMIC DNA]</scope>
    <source>
        <strain evidence="7">cv. Tatra</strain>
        <tissue evidence="6">Young leaves</tissue>
    </source>
</reference>
<evidence type="ECO:0000256" key="4">
    <source>
        <dbReference type="ARBA" id="ARBA00023242"/>
    </source>
</evidence>
<dbReference type="SUPFAM" id="SSF117856">
    <property type="entry name" value="AF0104/ALDC/Ptd012-like"/>
    <property type="match status" value="1"/>
</dbReference>
<feature type="domain" description="PPC" evidence="5">
    <location>
        <begin position="1"/>
        <end position="112"/>
    </location>
</feature>
<dbReference type="EMBL" id="ASHM01131856">
    <property type="protein sequence ID" value="PNX59389.1"/>
    <property type="molecule type" value="Genomic_DNA"/>
</dbReference>
<evidence type="ECO:0000256" key="1">
    <source>
        <dbReference type="ARBA" id="ARBA00023015"/>
    </source>
</evidence>
<dbReference type="InterPro" id="IPR014476">
    <property type="entry name" value="AHL15-29"/>
</dbReference>
<evidence type="ECO:0000313" key="6">
    <source>
        <dbReference type="EMBL" id="PNX59389.1"/>
    </source>
</evidence>
<dbReference type="STRING" id="57577.A0A2K3JZB4"/>